<organism evidence="1 2">
    <name type="scientific">Pangasianodon gigas</name>
    <name type="common">Mekong giant catfish</name>
    <name type="synonym">Pangasius gigas</name>
    <dbReference type="NCBI Taxonomy" id="30993"/>
    <lineage>
        <taxon>Eukaryota</taxon>
        <taxon>Metazoa</taxon>
        <taxon>Chordata</taxon>
        <taxon>Craniata</taxon>
        <taxon>Vertebrata</taxon>
        <taxon>Euteleostomi</taxon>
        <taxon>Actinopterygii</taxon>
        <taxon>Neopterygii</taxon>
        <taxon>Teleostei</taxon>
        <taxon>Ostariophysi</taxon>
        <taxon>Siluriformes</taxon>
        <taxon>Pangasiidae</taxon>
        <taxon>Pangasianodon</taxon>
    </lineage>
</organism>
<reference evidence="1 2" key="1">
    <citation type="journal article" date="2022" name="bioRxiv">
        <title>An ancient truncated duplication of the anti-Mullerian hormone receptor type 2 gene is a potential conserved master sex determinant in the Pangasiidae catfish family.</title>
        <authorList>
            <person name="Wen M."/>
            <person name="Pan Q."/>
            <person name="Jouanno E."/>
            <person name="Montfort J."/>
            <person name="Zahm M."/>
            <person name="Cabau C."/>
            <person name="Klopp C."/>
            <person name="Iampietro C."/>
            <person name="Roques C."/>
            <person name="Bouchez O."/>
            <person name="Castinel A."/>
            <person name="Donnadieu C."/>
            <person name="Parrinello H."/>
            <person name="Poncet C."/>
            <person name="Belmonte E."/>
            <person name="Gautier V."/>
            <person name="Avarre J.-C."/>
            <person name="Dugue R."/>
            <person name="Gustiano R."/>
            <person name="Ha T.T.T."/>
            <person name="Campet M."/>
            <person name="Sriphairoj K."/>
            <person name="Ribolli J."/>
            <person name="de Almeida F.L."/>
            <person name="Desvignes T."/>
            <person name="Postlethwait J.H."/>
            <person name="Bucao C.F."/>
            <person name="Robinson-Rechavi M."/>
            <person name="Bobe J."/>
            <person name="Herpin A."/>
            <person name="Guiguen Y."/>
        </authorList>
    </citation>
    <scope>NUCLEOTIDE SEQUENCE [LARGE SCALE GENOMIC DNA]</scope>
    <source>
        <strain evidence="1">YG-Dec2019</strain>
    </source>
</reference>
<comment type="caution">
    <text evidence="1">The sequence shown here is derived from an EMBL/GenBank/DDBJ whole genome shotgun (WGS) entry which is preliminary data.</text>
</comment>
<proteinExistence type="predicted"/>
<dbReference type="EMBL" id="CM040457">
    <property type="protein sequence ID" value="MCI4377882.1"/>
    <property type="molecule type" value="Genomic_DNA"/>
</dbReference>
<protein>
    <submittedName>
        <fullName evidence="1">Uncharacterized protein</fullName>
    </submittedName>
</protein>
<name>A0ACC5WFN9_PANGG</name>
<sequence>MHLKYSLYTLSLFAFFPQIWSQDTSSEPKDVYVVLGSSVELPCAEGRNGELSEWRINGSFLVSSPALRLHNTSLDDQGVYTCHDSNGEIVETVRLQLGYPPSLPDVHCWSPSYPLKALCSWSLPQDPILPTHYISTYRLRDDVYSCQRQSEQDRQCVLEELDLFSNVPYLVNITAVNALGSASRVLPVIFEDIVKPDPPVNVKVTALPGKKLHVQWGPPPTWPDPVNFPLKYKVQFRWGNANADSIMGPIESESMVRSGVMPGRTYHIRVSVMDHLGHGQSSEWSDTVNITLPRS</sequence>
<evidence type="ECO:0000313" key="2">
    <source>
        <dbReference type="Proteomes" id="UP000829447"/>
    </source>
</evidence>
<evidence type="ECO:0000313" key="1">
    <source>
        <dbReference type="EMBL" id="MCI4377882.1"/>
    </source>
</evidence>
<gene>
    <name evidence="1" type="ORF">PGIGA_G00208850</name>
</gene>
<dbReference type="Proteomes" id="UP000829447">
    <property type="component" value="Linkage Group LG4"/>
</dbReference>
<keyword evidence="2" id="KW-1185">Reference proteome</keyword>
<accession>A0ACC5WFN9</accession>